<sequence length="161" mass="17290">MDGMREPRWLNDEEKHAWYAFLTAGALVNRQIEQQLKTDAGLSHPQYEILVRLADTPDGSLRMTDLANALLTTKSGLTYQVGQLEKLGLVARRGCPTDDRSVFAVLTDAGRERLGGAAPGHVAAVRDALVDVLTPAQLACLADALGTVARRLQSPGQSPGT</sequence>
<dbReference type="InterPro" id="IPR039422">
    <property type="entry name" value="MarR/SlyA-like"/>
</dbReference>
<gene>
    <name evidence="2" type="ORF">GCM10023205_33010</name>
</gene>
<dbReference type="PANTHER" id="PTHR33164:SF99">
    <property type="entry name" value="MARR FAMILY REGULATORY PROTEIN"/>
    <property type="match status" value="1"/>
</dbReference>
<dbReference type="SUPFAM" id="SSF46785">
    <property type="entry name" value="Winged helix' DNA-binding domain"/>
    <property type="match status" value="1"/>
</dbReference>
<dbReference type="PANTHER" id="PTHR33164">
    <property type="entry name" value="TRANSCRIPTIONAL REGULATOR, MARR FAMILY"/>
    <property type="match status" value="1"/>
</dbReference>
<dbReference type="Proteomes" id="UP001500466">
    <property type="component" value="Unassembled WGS sequence"/>
</dbReference>
<evidence type="ECO:0000259" key="1">
    <source>
        <dbReference type="PROSITE" id="PS50995"/>
    </source>
</evidence>
<keyword evidence="3" id="KW-1185">Reference proteome</keyword>
<name>A0ABP9HB06_9ACTN</name>
<dbReference type="InterPro" id="IPR036390">
    <property type="entry name" value="WH_DNA-bd_sf"/>
</dbReference>
<dbReference type="Gene3D" id="1.10.10.10">
    <property type="entry name" value="Winged helix-like DNA-binding domain superfamily/Winged helix DNA-binding domain"/>
    <property type="match status" value="1"/>
</dbReference>
<comment type="caution">
    <text evidence="2">The sequence shown here is derived from an EMBL/GenBank/DDBJ whole genome shotgun (WGS) entry which is preliminary data.</text>
</comment>
<evidence type="ECO:0000313" key="2">
    <source>
        <dbReference type="EMBL" id="GAA4965946.1"/>
    </source>
</evidence>
<dbReference type="SMART" id="SM00347">
    <property type="entry name" value="HTH_MARR"/>
    <property type="match status" value="1"/>
</dbReference>
<reference evidence="3" key="1">
    <citation type="journal article" date="2019" name="Int. J. Syst. Evol. Microbiol.">
        <title>The Global Catalogue of Microorganisms (GCM) 10K type strain sequencing project: providing services to taxonomists for standard genome sequencing and annotation.</title>
        <authorList>
            <consortium name="The Broad Institute Genomics Platform"/>
            <consortium name="The Broad Institute Genome Sequencing Center for Infectious Disease"/>
            <person name="Wu L."/>
            <person name="Ma J."/>
        </authorList>
    </citation>
    <scope>NUCLEOTIDE SEQUENCE [LARGE SCALE GENOMIC DNA]</scope>
    <source>
        <strain evidence="3">JCM 17986</strain>
    </source>
</reference>
<proteinExistence type="predicted"/>
<feature type="domain" description="HTH marR-type" evidence="1">
    <location>
        <begin position="1"/>
        <end position="150"/>
    </location>
</feature>
<dbReference type="PROSITE" id="PS50995">
    <property type="entry name" value="HTH_MARR_2"/>
    <property type="match status" value="1"/>
</dbReference>
<evidence type="ECO:0000313" key="3">
    <source>
        <dbReference type="Proteomes" id="UP001500466"/>
    </source>
</evidence>
<dbReference type="EMBL" id="BAABHS010000010">
    <property type="protein sequence ID" value="GAA4965946.1"/>
    <property type="molecule type" value="Genomic_DNA"/>
</dbReference>
<accession>A0ABP9HB06</accession>
<protein>
    <submittedName>
        <fullName evidence="2">MarR family transcriptional regulator</fullName>
    </submittedName>
</protein>
<organism evidence="2 3">
    <name type="scientific">Yinghuangia aomiensis</name>
    <dbReference type="NCBI Taxonomy" id="676205"/>
    <lineage>
        <taxon>Bacteria</taxon>
        <taxon>Bacillati</taxon>
        <taxon>Actinomycetota</taxon>
        <taxon>Actinomycetes</taxon>
        <taxon>Kitasatosporales</taxon>
        <taxon>Streptomycetaceae</taxon>
        <taxon>Yinghuangia</taxon>
    </lineage>
</organism>
<dbReference type="Pfam" id="PF12802">
    <property type="entry name" value="MarR_2"/>
    <property type="match status" value="1"/>
</dbReference>
<dbReference type="InterPro" id="IPR000835">
    <property type="entry name" value="HTH_MarR-typ"/>
</dbReference>
<dbReference type="InterPro" id="IPR036388">
    <property type="entry name" value="WH-like_DNA-bd_sf"/>
</dbReference>